<evidence type="ECO:0000313" key="5">
    <source>
        <dbReference type="EMBL" id="MBM7507758.1"/>
    </source>
</evidence>
<evidence type="ECO:0000256" key="2">
    <source>
        <dbReference type="ARBA" id="ARBA00023315"/>
    </source>
</evidence>
<keyword evidence="2" id="KW-0012">Acyltransferase</keyword>
<dbReference type="InterPro" id="IPR000182">
    <property type="entry name" value="GNAT_dom"/>
</dbReference>
<dbReference type="Pfam" id="PF00583">
    <property type="entry name" value="Acetyltransf_1"/>
    <property type="match status" value="1"/>
</dbReference>
<dbReference type="InterPro" id="IPR016181">
    <property type="entry name" value="Acyl_CoA_acyltransferase"/>
</dbReference>
<dbReference type="RefSeq" id="WP_193669941.1">
    <property type="nucleotide sequence ID" value="NZ_JACDTV010000011.1"/>
</dbReference>
<dbReference type="PROSITE" id="PS51186">
    <property type="entry name" value="GNAT"/>
    <property type="match status" value="1"/>
</dbReference>
<comment type="caution">
    <text evidence="5">The sequence shown here is derived from an EMBL/GenBank/DDBJ whole genome shotgun (WGS) entry which is preliminary data.</text>
</comment>
<dbReference type="Proteomes" id="UP000732378">
    <property type="component" value="Unassembled WGS sequence"/>
</dbReference>
<protein>
    <submittedName>
        <fullName evidence="5">Ribosomal protein S18 acetylase RimI-like enzyme</fullName>
    </submittedName>
</protein>
<evidence type="ECO:0000256" key="1">
    <source>
        <dbReference type="ARBA" id="ARBA00022679"/>
    </source>
</evidence>
<feature type="region of interest" description="Disordered" evidence="3">
    <location>
        <begin position="1"/>
        <end position="52"/>
    </location>
</feature>
<dbReference type="EMBL" id="JAFBBZ010000001">
    <property type="protein sequence ID" value="MBM7507758.1"/>
    <property type="molecule type" value="Genomic_DNA"/>
</dbReference>
<evidence type="ECO:0000256" key="3">
    <source>
        <dbReference type="SAM" id="MobiDB-lite"/>
    </source>
</evidence>
<feature type="compositionally biased region" description="Basic residues" evidence="3">
    <location>
        <begin position="1"/>
        <end position="13"/>
    </location>
</feature>
<proteinExistence type="predicted"/>
<feature type="domain" description="N-acetyltransferase" evidence="4">
    <location>
        <begin position="227"/>
        <end position="400"/>
    </location>
</feature>
<keyword evidence="6" id="KW-1185">Reference proteome</keyword>
<dbReference type="PANTHER" id="PTHR43877">
    <property type="entry name" value="AMINOALKYLPHOSPHONATE N-ACETYLTRANSFERASE-RELATED-RELATED"/>
    <property type="match status" value="1"/>
</dbReference>
<dbReference type="Gene3D" id="3.40.630.30">
    <property type="match status" value="1"/>
</dbReference>
<reference evidence="5 6" key="1">
    <citation type="submission" date="2021-01" db="EMBL/GenBank/DDBJ databases">
        <title>Sequencing the genomes of 1000 actinobacteria strains.</title>
        <authorList>
            <person name="Klenk H.-P."/>
        </authorList>
    </citation>
    <scope>NUCLEOTIDE SEQUENCE [LARGE SCALE GENOMIC DNA]</scope>
    <source>
        <strain evidence="5 6">DSM 18239</strain>
    </source>
</reference>
<evidence type="ECO:0000259" key="4">
    <source>
        <dbReference type="PROSITE" id="PS51186"/>
    </source>
</evidence>
<dbReference type="SUPFAM" id="SSF55729">
    <property type="entry name" value="Acyl-CoA N-acyltransferases (Nat)"/>
    <property type="match status" value="1"/>
</dbReference>
<sequence length="400" mass="45128">MSRRQFRDRHHQARAGEAAYGIMTPVNDEETLPDENRFESDPGEILDDLPLPEGWEVGTPDAEDRFEVARLTHLLRAHERHGRGWAGAGVDDVLVEVSEHGLRTRANVVIRDPEGHIQAWGSVHDRAGGRMLYSHIVSRELAPPIARKCSDALFEWAAAQARAVGEARGLPTQQIDTGAFEGDERQYDWLTRAGFRKVRTWWQMNRPVAPEERDLVPDNEEWEARGVRFRLVDREGQGLPDEADLRAVHDVLEQSFTDHFNNFEESYAEFLHRLREDPGHRWNHWWLAEMVEDVPEGLEASEEGRHPAVGALIGTVSENATGPDSSYVSYIGVIEAARGRGVAKGLLRTIICDAARRGRVGVGLEVDADSSTNAHELYTSMGWRTKYVTESWHRDVPVEG</sequence>
<dbReference type="CDD" id="cd04301">
    <property type="entry name" value="NAT_SF"/>
    <property type="match status" value="1"/>
</dbReference>
<dbReference type="PANTHER" id="PTHR43877:SF2">
    <property type="entry name" value="AMINOALKYLPHOSPHONATE N-ACETYLTRANSFERASE-RELATED"/>
    <property type="match status" value="1"/>
</dbReference>
<gene>
    <name evidence="5" type="ORF">JOE61_001572</name>
</gene>
<keyword evidence="1" id="KW-0808">Transferase</keyword>
<accession>A0ABS2M995</accession>
<evidence type="ECO:0000313" key="6">
    <source>
        <dbReference type="Proteomes" id="UP000732378"/>
    </source>
</evidence>
<dbReference type="InterPro" id="IPR050832">
    <property type="entry name" value="Bact_Acetyltransf"/>
</dbReference>
<organism evidence="5 6">
    <name type="scientific">Nocardioides salarius</name>
    <dbReference type="NCBI Taxonomy" id="374513"/>
    <lineage>
        <taxon>Bacteria</taxon>
        <taxon>Bacillati</taxon>
        <taxon>Actinomycetota</taxon>
        <taxon>Actinomycetes</taxon>
        <taxon>Propionibacteriales</taxon>
        <taxon>Nocardioidaceae</taxon>
        <taxon>Nocardioides</taxon>
    </lineage>
</organism>
<name>A0ABS2M995_9ACTN</name>